<dbReference type="Gene3D" id="3.40.720.10">
    <property type="entry name" value="Alkaline Phosphatase, subunit A"/>
    <property type="match status" value="1"/>
</dbReference>
<organism evidence="2">
    <name type="scientific">marine sediment metagenome</name>
    <dbReference type="NCBI Taxonomy" id="412755"/>
    <lineage>
        <taxon>unclassified sequences</taxon>
        <taxon>metagenomes</taxon>
        <taxon>ecological metagenomes</taxon>
    </lineage>
</organism>
<dbReference type="InterPro" id="IPR032506">
    <property type="entry name" value="SGSH_C"/>
</dbReference>
<evidence type="ECO:0000259" key="1">
    <source>
        <dbReference type="Pfam" id="PF16347"/>
    </source>
</evidence>
<dbReference type="InterPro" id="IPR017850">
    <property type="entry name" value="Alkaline_phosphatase_core_sf"/>
</dbReference>
<name>X0XGB8_9ZZZZ</name>
<dbReference type="EMBL" id="BARS01058931">
    <property type="protein sequence ID" value="GAG42175.1"/>
    <property type="molecule type" value="Genomic_DNA"/>
</dbReference>
<comment type="caution">
    <text evidence="2">The sequence shown here is derived from an EMBL/GenBank/DDBJ whole genome shotgun (WGS) entry which is preliminary data.</text>
</comment>
<sequence>TLKVPLIYNCPGLIPKGIEINKQVRTIDILPTILETIKIDIPKFNQGRSLIPLMEGKKLKDAEESYAETYFPLIA</sequence>
<feature type="domain" description="N-sulphoglucosamine sulphohydrolase C-terminal" evidence="1">
    <location>
        <begin position="2"/>
        <end position="70"/>
    </location>
</feature>
<gene>
    <name evidence="2" type="ORF">S01H1_85665</name>
</gene>
<dbReference type="Pfam" id="PF16347">
    <property type="entry name" value="SGSH_C"/>
    <property type="match status" value="1"/>
</dbReference>
<accession>X0XGB8</accession>
<protein>
    <recommendedName>
        <fullName evidence="1">N-sulphoglucosamine sulphohydrolase C-terminal domain-containing protein</fullName>
    </recommendedName>
</protein>
<dbReference type="SUPFAM" id="SSF53649">
    <property type="entry name" value="Alkaline phosphatase-like"/>
    <property type="match status" value="1"/>
</dbReference>
<feature type="non-terminal residue" evidence="2">
    <location>
        <position position="1"/>
    </location>
</feature>
<feature type="non-terminal residue" evidence="2">
    <location>
        <position position="75"/>
    </location>
</feature>
<dbReference type="AlphaFoldDB" id="X0XGB8"/>
<proteinExistence type="predicted"/>
<reference evidence="2" key="1">
    <citation type="journal article" date="2014" name="Front. Microbiol.">
        <title>High frequency of phylogenetically diverse reductive dehalogenase-homologous genes in deep subseafloor sedimentary metagenomes.</title>
        <authorList>
            <person name="Kawai M."/>
            <person name="Futagami T."/>
            <person name="Toyoda A."/>
            <person name="Takaki Y."/>
            <person name="Nishi S."/>
            <person name="Hori S."/>
            <person name="Arai W."/>
            <person name="Tsubouchi T."/>
            <person name="Morono Y."/>
            <person name="Uchiyama I."/>
            <person name="Ito T."/>
            <person name="Fujiyama A."/>
            <person name="Inagaki F."/>
            <person name="Takami H."/>
        </authorList>
    </citation>
    <scope>NUCLEOTIDE SEQUENCE</scope>
    <source>
        <strain evidence="2">Expedition CK06-06</strain>
    </source>
</reference>
<evidence type="ECO:0000313" key="2">
    <source>
        <dbReference type="EMBL" id="GAG42175.1"/>
    </source>
</evidence>